<dbReference type="PROSITE" id="PS52018">
    <property type="entry name" value="DART"/>
    <property type="match status" value="1"/>
</dbReference>
<keyword evidence="4 6" id="KW-0548">Nucleotidyltransferase</keyword>
<keyword evidence="5 6" id="KW-0238">DNA-binding</keyword>
<keyword evidence="1 6" id="KW-1277">Toxin-antitoxin system</keyword>
<sequence>MPILVYHFTHIRNLPGMVQAGMVQCNTRMRQGDGPMVDIGHAHIKDRRDKIEVPVPPFGTVADYVPFYFTTRSPMLYAINGGRVPGYQGQDDLIYLVARAHEIETVRACCFTDGNAAHSISRFHYNLEDSDPRLDWEVLQARQWANTPDDSDRKRRRQAEFLVHDHVPLDLFKGVAVRTPAMEQRVRDAFPAVPFLASRPEWYY</sequence>
<dbReference type="OrthoDB" id="9813972at2"/>
<comment type="similarity">
    <text evidence="6">Belongs to the DarT ADP-ribosyltransferase family.</text>
</comment>
<evidence type="ECO:0000256" key="4">
    <source>
        <dbReference type="ARBA" id="ARBA00022695"/>
    </source>
</evidence>
<dbReference type="GO" id="GO:0003677">
    <property type="term" value="F:DNA binding"/>
    <property type="evidence" value="ECO:0007669"/>
    <property type="project" value="UniProtKB-UniRule"/>
</dbReference>
<reference evidence="9" key="2">
    <citation type="submission" date="2013-07" db="EMBL/GenBank/DDBJ databases">
        <authorList>
            <person name="Morais-Silva F.O."/>
            <person name="Rezende A.M."/>
            <person name="Pimentel C."/>
            <person name="Resende D.M."/>
            <person name="Santos C.I."/>
            <person name="Clemente C."/>
            <person name="de Oliveira L.M."/>
            <person name="da Silva S.M."/>
            <person name="Costa D.A."/>
            <person name="Varela-Raposo A."/>
            <person name="Horacio E.C.A."/>
            <person name="Matos M."/>
            <person name="Flores O."/>
            <person name="Ruiz J.C."/>
            <person name="Rodrigues-Pousada C."/>
        </authorList>
    </citation>
    <scope>NUCLEOTIDE SEQUENCE [LARGE SCALE GENOMIC DNA]</scope>
    <source>
        <strain evidence="9">ATCC 19364 / DSM 1382 / NCIMB 9332 / VKM B-1759</strain>
    </source>
</reference>
<comment type="caution">
    <text evidence="6">Lacks conserved residue(s) required for the propagation of feature annotation.</text>
</comment>
<dbReference type="eggNOG" id="COG4948">
    <property type="taxonomic scope" value="Bacteria"/>
</dbReference>
<dbReference type="GO" id="GO:0016779">
    <property type="term" value="F:nucleotidyltransferase activity"/>
    <property type="evidence" value="ECO:0007669"/>
    <property type="project" value="UniProtKB-UniRule"/>
</dbReference>
<evidence type="ECO:0000256" key="2">
    <source>
        <dbReference type="ARBA" id="ARBA00022676"/>
    </source>
</evidence>
<feature type="binding site" evidence="6">
    <location>
        <begin position="7"/>
        <end position="9"/>
    </location>
    <ligand>
        <name>NAD(+)</name>
        <dbReference type="ChEBI" id="CHEBI:57540"/>
    </ligand>
</feature>
<dbReference type="KEGG" id="dgg:DGI_1293"/>
<accession>T2GAK4</accession>
<feature type="binding site" evidence="6">
    <location>
        <position position="16"/>
    </location>
    <ligand>
        <name>NAD(+)</name>
        <dbReference type="ChEBI" id="CHEBI:57540"/>
    </ligand>
</feature>
<proteinExistence type="inferred from homology"/>
<evidence type="ECO:0000313" key="9">
    <source>
        <dbReference type="Proteomes" id="UP000016587"/>
    </source>
</evidence>
<dbReference type="STRING" id="1121448.DGI_1293"/>
<comment type="catalytic activity">
    <reaction evidence="6">
        <text>a thymidine in DNA + NAD(+) = an N-(ADP-alpha-D-ribosyl)-thymidine in DNA + nicotinamide + H(+)</text>
        <dbReference type="Rhea" id="RHEA:71651"/>
        <dbReference type="Rhea" id="RHEA-COMP:13556"/>
        <dbReference type="Rhea" id="RHEA-COMP:18051"/>
        <dbReference type="ChEBI" id="CHEBI:15378"/>
        <dbReference type="ChEBI" id="CHEBI:17154"/>
        <dbReference type="ChEBI" id="CHEBI:57540"/>
        <dbReference type="ChEBI" id="CHEBI:137386"/>
        <dbReference type="ChEBI" id="CHEBI:191199"/>
    </reaction>
</comment>
<dbReference type="HOGENOM" id="CLU_113641_0_0_7"/>
<dbReference type="Pfam" id="PF14487">
    <property type="entry name" value="DarT"/>
    <property type="match status" value="1"/>
</dbReference>
<dbReference type="AlphaFoldDB" id="T2GAK4"/>
<dbReference type="Proteomes" id="UP000016587">
    <property type="component" value="Chromosome"/>
</dbReference>
<dbReference type="RefSeq" id="WP_021759938.1">
    <property type="nucleotide sequence ID" value="NC_022444.1"/>
</dbReference>
<feature type="active site" description="Proton acceptor" evidence="6">
    <location>
        <position position="48"/>
    </location>
</feature>
<gene>
    <name evidence="8" type="ORF">DGI_1293</name>
</gene>
<feature type="domain" description="DarT" evidence="7">
    <location>
        <begin position="3"/>
        <end position="204"/>
    </location>
</feature>
<keyword evidence="9" id="KW-1185">Reference proteome</keyword>
<feature type="active site" evidence="6">
    <location>
        <position position="160"/>
    </location>
</feature>
<evidence type="ECO:0000256" key="3">
    <source>
        <dbReference type="ARBA" id="ARBA00022679"/>
    </source>
</evidence>
<dbReference type="GO" id="GO:0016757">
    <property type="term" value="F:glycosyltransferase activity"/>
    <property type="evidence" value="ECO:0007669"/>
    <property type="project" value="UniProtKB-UniRule"/>
</dbReference>
<name>T2GAK4_MEGG1</name>
<feature type="binding site" evidence="6">
    <location>
        <position position="48"/>
    </location>
    <ligand>
        <name>NAD(+)</name>
        <dbReference type="ChEBI" id="CHEBI:57540"/>
    </ligand>
</feature>
<evidence type="ECO:0000313" key="8">
    <source>
        <dbReference type="EMBL" id="AGW13146.1"/>
    </source>
</evidence>
<evidence type="ECO:0000259" key="7">
    <source>
        <dbReference type="PROSITE" id="PS52018"/>
    </source>
</evidence>
<evidence type="ECO:0000256" key="6">
    <source>
        <dbReference type="PROSITE-ProRule" id="PRU01362"/>
    </source>
</evidence>
<organism evidence="8 9">
    <name type="scientific">Megalodesulfovibrio gigas (strain ATCC 19364 / DSM 1382 / NCIMB 9332 / VKM B-1759)</name>
    <name type="common">Desulfovibrio gigas</name>
    <dbReference type="NCBI Taxonomy" id="1121448"/>
    <lineage>
        <taxon>Bacteria</taxon>
        <taxon>Pseudomonadati</taxon>
        <taxon>Thermodesulfobacteriota</taxon>
        <taxon>Desulfovibrionia</taxon>
        <taxon>Desulfovibrionales</taxon>
        <taxon>Desulfovibrionaceae</taxon>
        <taxon>Megalodesulfovibrio</taxon>
    </lineage>
</organism>
<keyword evidence="3 6" id="KW-0808">Transferase</keyword>
<dbReference type="InterPro" id="IPR029494">
    <property type="entry name" value="DarT"/>
</dbReference>
<dbReference type="EMBL" id="CP006585">
    <property type="protein sequence ID" value="AGW13146.1"/>
    <property type="molecule type" value="Genomic_DNA"/>
</dbReference>
<protein>
    <recommendedName>
        <fullName evidence="7">DarT domain-containing protein</fullName>
    </recommendedName>
</protein>
<dbReference type="PATRIC" id="fig|1121448.10.peg.1288"/>
<evidence type="ECO:0000256" key="5">
    <source>
        <dbReference type="ARBA" id="ARBA00023125"/>
    </source>
</evidence>
<reference evidence="8 9" key="1">
    <citation type="journal article" date="2013" name="J. Bacteriol.">
        <title>Roles of HynAB and Ech, the only two hydrogenases found in the model sulfate reducer Desulfovibrio gigas.</title>
        <authorList>
            <person name="Morais-Silva F.O."/>
            <person name="Santos C.I."/>
            <person name="Rodrigues R."/>
            <person name="Pereira I.A."/>
            <person name="Rodrigues-Pousada C."/>
        </authorList>
    </citation>
    <scope>NUCLEOTIDE SEQUENCE [LARGE SCALE GENOMIC DNA]</scope>
    <source>
        <strain evidence="9">ATCC 19364 / DSM 1382 / NCIMB 9332 / VKM B-1759</strain>
    </source>
</reference>
<keyword evidence="2 6" id="KW-0328">Glycosyltransferase</keyword>
<evidence type="ECO:0000256" key="1">
    <source>
        <dbReference type="ARBA" id="ARBA00022649"/>
    </source>
</evidence>